<accession>A0ABR3JT98</accession>
<evidence type="ECO:0000313" key="5">
    <source>
        <dbReference type="EMBL" id="KAL0958393.1"/>
    </source>
</evidence>
<proteinExistence type="inferred from homology"/>
<dbReference type="Pfam" id="PF01915">
    <property type="entry name" value="Glyco_hydro_3_C"/>
    <property type="match status" value="1"/>
</dbReference>
<protein>
    <recommendedName>
        <fullName evidence="4">PA14 domain-containing protein</fullName>
    </recommendedName>
</protein>
<keyword evidence="2" id="KW-0378">Hydrolase</keyword>
<dbReference type="InterPro" id="IPR037524">
    <property type="entry name" value="PA14/GLEYA"/>
</dbReference>
<gene>
    <name evidence="5" type="ORF">HGRIS_000534</name>
</gene>
<comment type="caution">
    <text evidence="5">The sequence shown here is derived from an EMBL/GenBank/DDBJ whole genome shotgun (WGS) entry which is preliminary data.</text>
</comment>
<evidence type="ECO:0000256" key="1">
    <source>
        <dbReference type="ARBA" id="ARBA00005336"/>
    </source>
</evidence>
<dbReference type="EMBL" id="JASNQZ010000004">
    <property type="protein sequence ID" value="KAL0958393.1"/>
    <property type="molecule type" value="Genomic_DNA"/>
</dbReference>
<keyword evidence="6" id="KW-1185">Reference proteome</keyword>
<dbReference type="Proteomes" id="UP001556367">
    <property type="component" value="Unassembled WGS sequence"/>
</dbReference>
<dbReference type="PROSITE" id="PS51820">
    <property type="entry name" value="PA14"/>
    <property type="match status" value="1"/>
</dbReference>
<organism evidence="5 6">
    <name type="scientific">Hohenbuehelia grisea</name>
    <dbReference type="NCBI Taxonomy" id="104357"/>
    <lineage>
        <taxon>Eukaryota</taxon>
        <taxon>Fungi</taxon>
        <taxon>Dikarya</taxon>
        <taxon>Basidiomycota</taxon>
        <taxon>Agaricomycotina</taxon>
        <taxon>Agaricomycetes</taxon>
        <taxon>Agaricomycetidae</taxon>
        <taxon>Agaricales</taxon>
        <taxon>Pleurotineae</taxon>
        <taxon>Pleurotaceae</taxon>
        <taxon>Hohenbuehelia</taxon>
    </lineage>
</organism>
<reference evidence="6" key="1">
    <citation type="submission" date="2024-06" db="EMBL/GenBank/DDBJ databases">
        <title>Multi-omics analyses provide insights into the biosynthesis of the anticancer antibiotic pleurotin in Hohenbuehelia grisea.</title>
        <authorList>
            <person name="Weaver J.A."/>
            <person name="Alberti F."/>
        </authorList>
    </citation>
    <scope>NUCLEOTIDE SEQUENCE [LARGE SCALE GENOMIC DNA]</scope>
    <source>
        <strain evidence="6">T-177</strain>
    </source>
</reference>
<evidence type="ECO:0000256" key="2">
    <source>
        <dbReference type="ARBA" id="ARBA00022801"/>
    </source>
</evidence>
<dbReference type="SUPFAM" id="SSF56988">
    <property type="entry name" value="Anthrax protective antigen"/>
    <property type="match status" value="1"/>
</dbReference>
<dbReference type="InterPro" id="IPR036881">
    <property type="entry name" value="Glyco_hydro_3_C_sf"/>
</dbReference>
<comment type="similarity">
    <text evidence="1">Belongs to the glycosyl hydrolase 3 family.</text>
</comment>
<keyword evidence="3" id="KW-0326">Glycosidase</keyword>
<dbReference type="PANTHER" id="PTHR42721:SF3">
    <property type="entry name" value="BETA-D-XYLOSIDASE 5-RELATED"/>
    <property type="match status" value="1"/>
</dbReference>
<evidence type="ECO:0000313" key="6">
    <source>
        <dbReference type="Proteomes" id="UP001556367"/>
    </source>
</evidence>
<dbReference type="Gene3D" id="3.40.50.1700">
    <property type="entry name" value="Glycoside hydrolase family 3 C-terminal domain"/>
    <property type="match status" value="1"/>
</dbReference>
<name>A0ABR3JT98_9AGAR</name>
<evidence type="ECO:0000256" key="3">
    <source>
        <dbReference type="ARBA" id="ARBA00023295"/>
    </source>
</evidence>
<sequence>MCNNRLTPYVIGFVIADDTGLREHANAGNLDETRILSAWGANSWTYNGQYPIPPYLLISPSPTHSGPLFVEGTGVAEPGGLLGTYFSDPAFTNPIYQLKESPNRDWGLYPPDNGRLPPDGLSLPSNNFSVIWSGTFRIPTSGVVEGWLGVAVSSNCSTKLFVDGRLLVESKTSLNGNILGNIPGRTFSLTNGEAAPPGAAAFTFREGASHAIRIEFQAFNSAQKFENVNSVNSHVELFWNLVDREDPVAKAVSIAQQADIIVLAVGAAWNSDGENGDRATLGLSPNQARLADAIFGLGKRVILVLSGGRPFAVPDYYLKSNAALHAFFLGQSGGRAIADVLVGKTNPGGRLPISIPVHVGQLPVYYSYKPTAHLATYVDAPSLPQSCLSQTFSIHSDTAYRTQISRAKPFGRNLRAASPLVVPSYLLRTSRMTAL</sequence>
<dbReference type="SUPFAM" id="SSF52279">
    <property type="entry name" value="Beta-D-glucan exohydrolase, C-terminal domain"/>
    <property type="match status" value="1"/>
</dbReference>
<dbReference type="PANTHER" id="PTHR42721">
    <property type="entry name" value="SUGAR HYDROLASE-RELATED"/>
    <property type="match status" value="1"/>
</dbReference>
<dbReference type="InterPro" id="IPR044993">
    <property type="entry name" value="BXL"/>
</dbReference>
<dbReference type="InterPro" id="IPR002772">
    <property type="entry name" value="Glyco_hydro_3_C"/>
</dbReference>
<feature type="domain" description="PA14" evidence="4">
    <location>
        <begin position="76"/>
        <end position="256"/>
    </location>
</feature>
<evidence type="ECO:0000259" key="4">
    <source>
        <dbReference type="PROSITE" id="PS51820"/>
    </source>
</evidence>